<feature type="repeat" description="PPR" evidence="2">
    <location>
        <begin position="508"/>
        <end position="542"/>
    </location>
</feature>
<feature type="repeat" description="PPR" evidence="2">
    <location>
        <begin position="614"/>
        <end position="648"/>
    </location>
</feature>
<protein>
    <recommendedName>
        <fullName evidence="4">PROP1-like PPR domain-containing protein</fullName>
    </recommendedName>
</protein>
<evidence type="ECO:0000256" key="3">
    <source>
        <dbReference type="SAM" id="MobiDB-lite"/>
    </source>
</evidence>
<keyword evidence="1" id="KW-0677">Repeat</keyword>
<comment type="caution">
    <text evidence="5">The sequence shown here is derived from an EMBL/GenBank/DDBJ whole genome shotgun (WGS) entry which is preliminary data.</text>
</comment>
<dbReference type="Pfam" id="PF13041">
    <property type="entry name" value="PPR_2"/>
    <property type="match status" value="1"/>
</dbReference>
<dbReference type="PANTHER" id="PTHR46862:SF2">
    <property type="entry name" value="OS02G0611400 PROTEIN"/>
    <property type="match status" value="1"/>
</dbReference>
<dbReference type="PANTHER" id="PTHR46862">
    <property type="entry name" value="OS07G0661900 PROTEIN"/>
    <property type="match status" value="1"/>
</dbReference>
<organism evidence="5 6">
    <name type="scientific">Rehmannia glutinosa</name>
    <name type="common">Chinese foxglove</name>
    <dbReference type="NCBI Taxonomy" id="99300"/>
    <lineage>
        <taxon>Eukaryota</taxon>
        <taxon>Viridiplantae</taxon>
        <taxon>Streptophyta</taxon>
        <taxon>Embryophyta</taxon>
        <taxon>Tracheophyta</taxon>
        <taxon>Spermatophyta</taxon>
        <taxon>Magnoliopsida</taxon>
        <taxon>eudicotyledons</taxon>
        <taxon>Gunneridae</taxon>
        <taxon>Pentapetalae</taxon>
        <taxon>asterids</taxon>
        <taxon>lamiids</taxon>
        <taxon>Lamiales</taxon>
        <taxon>Orobanchaceae</taxon>
        <taxon>Rehmannieae</taxon>
        <taxon>Rehmannia</taxon>
    </lineage>
</organism>
<evidence type="ECO:0000313" key="5">
    <source>
        <dbReference type="EMBL" id="KAK6131207.1"/>
    </source>
</evidence>
<dbReference type="InterPro" id="IPR033443">
    <property type="entry name" value="PROP1-like_PPR_dom"/>
</dbReference>
<reference evidence="5 6" key="1">
    <citation type="journal article" date="2021" name="Comput. Struct. Biotechnol. J.">
        <title>De novo genome assembly of the potent medicinal plant Rehmannia glutinosa using nanopore technology.</title>
        <authorList>
            <person name="Ma L."/>
            <person name="Dong C."/>
            <person name="Song C."/>
            <person name="Wang X."/>
            <person name="Zheng X."/>
            <person name="Niu Y."/>
            <person name="Chen S."/>
            <person name="Feng W."/>
        </authorList>
    </citation>
    <scope>NUCLEOTIDE SEQUENCE [LARGE SCALE GENOMIC DNA]</scope>
    <source>
        <strain evidence="5">DH-2019</strain>
    </source>
</reference>
<dbReference type="EMBL" id="JABTTQ020001406">
    <property type="protein sequence ID" value="KAK6131207.1"/>
    <property type="molecule type" value="Genomic_DNA"/>
</dbReference>
<feature type="repeat" description="PPR" evidence="2">
    <location>
        <begin position="579"/>
        <end position="613"/>
    </location>
</feature>
<evidence type="ECO:0000313" key="6">
    <source>
        <dbReference type="Proteomes" id="UP001318860"/>
    </source>
</evidence>
<dbReference type="PROSITE" id="PS51375">
    <property type="entry name" value="PPR"/>
    <property type="match status" value="6"/>
</dbReference>
<dbReference type="InterPro" id="IPR011990">
    <property type="entry name" value="TPR-like_helical_dom_sf"/>
</dbReference>
<feature type="repeat" description="PPR" evidence="2">
    <location>
        <begin position="473"/>
        <end position="507"/>
    </location>
</feature>
<feature type="repeat" description="PPR" evidence="2">
    <location>
        <begin position="438"/>
        <end position="472"/>
    </location>
</feature>
<dbReference type="NCBIfam" id="TIGR00756">
    <property type="entry name" value="PPR"/>
    <property type="match status" value="3"/>
</dbReference>
<sequence length="782" mass="88307">MNLRCFFSKHSVTHISKLNGRVLSSLSSGYRCVASTTTSTPHLFHPSGAYHGSSFVNSPENPKFDKSFGRCIHTLQEANLDDSSSDLEGESENDAAMNEFLSRFVWVMRKKLVEAYPGCDKDTIDGMLVIIVGKVVSEMEKGGLEQMTGTASSMPSQDFSEDLWRTVWDVSNVVLQDMEKEKKKEKMKSFLQSEEVKEMYRFAGEVGIRGDMLRELRFKWAREKMEESEFYRSLERLRIEESQTESQEAEQLRKETVGGGEGVGDNDVGEDEQKIVSLPKRHGKIKYKIYGLDLSDPKWAEVADKIHESGEVMWPQEPKPISGKCKLITDQILALQDEDDPAPLLGEWIALLQPSRIDWITFLDRLKEQNPHLYFKIAWNSTLAIVLNTSVDMENSAITSMSPRRNRSWLSLMMLMALIVIKQLCRELVLAEESFKATIRDYSKLIDALAKENRLEDAERVLKKKNENGILPDVITLTVVVHMYCKSGNLDRAKEAFESLRAQGFQPDMKVYESMIMAYVNAGQPKLGESLLRVMETRDIKTTKEIYMALIRSFAQSGDVNGADRISTSMQCIGGFQPNLESCTLMVEAYGRAGDPEHARHSFDQMMKLGHKPDDRCIASMIAAYEKKNLLDKALDLLLELEKNGFEPGVATYTILVDWLSKLELFDEADQILDKIAEQGEAPPFKLHISLCDMYIKAGAEKKALQALGVLESKIDQLESEDFERIIGSLTAGGFVQDAQRIHGLMEARGYVSSQQLKMAMMASQAIGKSSKRNKFSLIRDK</sequence>
<dbReference type="Proteomes" id="UP001318860">
    <property type="component" value="Unassembled WGS sequence"/>
</dbReference>
<feature type="domain" description="PROP1-like PPR" evidence="4">
    <location>
        <begin position="426"/>
        <end position="560"/>
    </location>
</feature>
<feature type="region of interest" description="Disordered" evidence="3">
    <location>
        <begin position="242"/>
        <end position="272"/>
    </location>
</feature>
<evidence type="ECO:0000259" key="4">
    <source>
        <dbReference type="Pfam" id="PF17177"/>
    </source>
</evidence>
<feature type="repeat" description="PPR" evidence="2">
    <location>
        <begin position="649"/>
        <end position="683"/>
    </location>
</feature>
<dbReference type="Pfam" id="PF17177">
    <property type="entry name" value="PPR_long"/>
    <property type="match status" value="1"/>
</dbReference>
<keyword evidence="6" id="KW-1185">Reference proteome</keyword>
<dbReference type="Gene3D" id="1.25.40.10">
    <property type="entry name" value="Tetratricopeptide repeat domain"/>
    <property type="match status" value="2"/>
</dbReference>
<proteinExistence type="predicted"/>
<dbReference type="InterPro" id="IPR002885">
    <property type="entry name" value="PPR_rpt"/>
</dbReference>
<name>A0ABR0V7K9_REHGL</name>
<evidence type="ECO:0000256" key="1">
    <source>
        <dbReference type="ARBA" id="ARBA00022737"/>
    </source>
</evidence>
<accession>A0ABR0V7K9</accession>
<dbReference type="Pfam" id="PF01535">
    <property type="entry name" value="PPR"/>
    <property type="match status" value="1"/>
</dbReference>
<evidence type="ECO:0000256" key="2">
    <source>
        <dbReference type="PROSITE-ProRule" id="PRU00708"/>
    </source>
</evidence>
<gene>
    <name evidence="5" type="ORF">DH2020_035051</name>
</gene>